<keyword evidence="1" id="KW-1133">Transmembrane helix</keyword>
<evidence type="ECO:0000256" key="1">
    <source>
        <dbReference type="SAM" id="Phobius"/>
    </source>
</evidence>
<dbReference type="InterPro" id="IPR045927">
    <property type="entry name" value="DUF6346"/>
</dbReference>
<proteinExistence type="predicted"/>
<reference evidence="3" key="1">
    <citation type="submission" date="2016-10" db="EMBL/GenBank/DDBJ databases">
        <authorList>
            <person name="Varghese N."/>
            <person name="Submissions S."/>
        </authorList>
    </citation>
    <scope>NUCLEOTIDE SEQUENCE [LARGE SCALE GENOMIC DNA]</scope>
    <source>
        <strain evidence="3">DSM 44437</strain>
    </source>
</reference>
<keyword evidence="1" id="KW-0472">Membrane</keyword>
<accession>A0A1H9U575</accession>
<evidence type="ECO:0000313" key="2">
    <source>
        <dbReference type="EMBL" id="SES04596.1"/>
    </source>
</evidence>
<dbReference type="STRING" id="65499.SAMN04488000_11522"/>
<dbReference type="Proteomes" id="UP000199503">
    <property type="component" value="Unassembled WGS sequence"/>
</dbReference>
<gene>
    <name evidence="2" type="ORF">SAMN04488000_11522</name>
</gene>
<feature type="transmembrane region" description="Helical" evidence="1">
    <location>
        <begin position="108"/>
        <end position="128"/>
    </location>
</feature>
<organism evidence="2 3">
    <name type="scientific">Lentzea albida</name>
    <dbReference type="NCBI Taxonomy" id="65499"/>
    <lineage>
        <taxon>Bacteria</taxon>
        <taxon>Bacillati</taxon>
        <taxon>Actinomycetota</taxon>
        <taxon>Actinomycetes</taxon>
        <taxon>Pseudonocardiales</taxon>
        <taxon>Pseudonocardiaceae</taxon>
        <taxon>Lentzea</taxon>
    </lineage>
</organism>
<dbReference type="RefSeq" id="WP_143091765.1">
    <property type="nucleotide sequence ID" value="NZ_FOFV01000015.1"/>
</dbReference>
<dbReference type="EMBL" id="FOFV01000015">
    <property type="protein sequence ID" value="SES04596.1"/>
    <property type="molecule type" value="Genomic_DNA"/>
</dbReference>
<dbReference type="AlphaFoldDB" id="A0A1H9U575"/>
<dbReference type="Pfam" id="PF19873">
    <property type="entry name" value="DUF6346"/>
    <property type="match status" value="1"/>
</dbReference>
<sequence>MKGHHQRWLALAWLALCAYASAFLLLFWEDHGPAGSPVAQADDIHCERNWLLLGTRWSCTAIVTDNGMRYRYTSDSSLLTPADTSVPMQRLAPHHFAPARASSNPVPWPTMGAVTSIALGLVGAGVLWQNSRGKRPAAKAEVRRLRAQARWYVGAGMLAFLAAHFTHGLLITARADVWPRRAEGTGEATSCERDWRYLGALWRCDVDITADTGQKLTRTLSHSQFTQAEIGIPKPVTAVGARWEVVDQPSEHRFAKALFVLLLAGGIALLIKPTYDLARIRELEDPNLPARFLPVR</sequence>
<evidence type="ECO:0000313" key="3">
    <source>
        <dbReference type="Proteomes" id="UP000199503"/>
    </source>
</evidence>
<name>A0A1H9U575_9PSEU</name>
<keyword evidence="1" id="KW-0812">Transmembrane</keyword>
<keyword evidence="3" id="KW-1185">Reference proteome</keyword>
<feature type="transmembrane region" description="Helical" evidence="1">
    <location>
        <begin position="149"/>
        <end position="171"/>
    </location>
</feature>
<protein>
    <submittedName>
        <fullName evidence="2">Uncharacterized protein</fullName>
    </submittedName>
</protein>
<dbReference type="OrthoDB" id="3684526at2"/>
<feature type="transmembrane region" description="Helical" evidence="1">
    <location>
        <begin position="254"/>
        <end position="271"/>
    </location>
</feature>